<proteinExistence type="predicted"/>
<dbReference type="Gene3D" id="2.60.120.260">
    <property type="entry name" value="Galactose-binding domain-like"/>
    <property type="match status" value="1"/>
</dbReference>
<evidence type="ECO:0000313" key="5">
    <source>
        <dbReference type="EMBL" id="BAN03400.1"/>
    </source>
</evidence>
<dbReference type="Pfam" id="PF02129">
    <property type="entry name" value="Peptidase_S15"/>
    <property type="match status" value="1"/>
</dbReference>
<dbReference type="SUPFAM" id="SSF49785">
    <property type="entry name" value="Galactose-binding domain-like"/>
    <property type="match status" value="1"/>
</dbReference>
<protein>
    <submittedName>
        <fullName evidence="5">Peptidase S15 family protein</fullName>
    </submittedName>
</protein>
<accession>A0A6C7EAJ1</accession>
<feature type="compositionally biased region" description="Low complexity" evidence="2">
    <location>
        <begin position="31"/>
        <end position="46"/>
    </location>
</feature>
<evidence type="ECO:0000256" key="3">
    <source>
        <dbReference type="SAM" id="SignalP"/>
    </source>
</evidence>
<dbReference type="InterPro" id="IPR013736">
    <property type="entry name" value="Xaa-Pro_dipept_C"/>
</dbReference>
<dbReference type="InterPro" id="IPR005674">
    <property type="entry name" value="CocE/Ser_esterase"/>
</dbReference>
<dbReference type="Gene3D" id="3.40.50.1820">
    <property type="entry name" value="alpha/beta hydrolase"/>
    <property type="match status" value="1"/>
</dbReference>
<feature type="domain" description="Xaa-Pro dipeptidyl-peptidase C-terminal" evidence="4">
    <location>
        <begin position="507"/>
        <end position="747"/>
    </location>
</feature>
<gene>
    <name evidence="5" type="ORF">YM304_30860</name>
</gene>
<keyword evidence="1" id="KW-0378">Hydrolase</keyword>
<dbReference type="SMART" id="SM00939">
    <property type="entry name" value="PepX_C"/>
    <property type="match status" value="1"/>
</dbReference>
<reference evidence="5 6" key="1">
    <citation type="journal article" date="2013" name="Int. J. Syst. Evol. Microbiol.">
        <title>Ilumatobacter nonamiense sp. nov. and Ilumatobacter coccineum sp. nov., isolated from seashore sand.</title>
        <authorList>
            <person name="Matsumoto A."/>
            <person name="Kasai H."/>
            <person name="Matsuo Y."/>
            <person name="Shizuri Y."/>
            <person name="Ichikawa N."/>
            <person name="Fujita N."/>
            <person name="Omura S."/>
            <person name="Takahashi Y."/>
        </authorList>
    </citation>
    <scope>NUCLEOTIDE SEQUENCE [LARGE SCALE GENOMIC DNA]</scope>
    <source>
        <strain evidence="6">NBRC 103263 / KCTC 29153 / YM16-304</strain>
    </source>
</reference>
<evidence type="ECO:0000313" key="6">
    <source>
        <dbReference type="Proteomes" id="UP000011863"/>
    </source>
</evidence>
<dbReference type="SUPFAM" id="SSF53474">
    <property type="entry name" value="alpha/beta-Hydrolases"/>
    <property type="match status" value="1"/>
</dbReference>
<feature type="compositionally biased region" description="Acidic residues" evidence="2">
    <location>
        <begin position="47"/>
        <end position="62"/>
    </location>
</feature>
<dbReference type="GO" id="GO:0008239">
    <property type="term" value="F:dipeptidyl-peptidase activity"/>
    <property type="evidence" value="ECO:0007669"/>
    <property type="project" value="InterPro"/>
</dbReference>
<dbReference type="InterPro" id="IPR029058">
    <property type="entry name" value="AB_hydrolase_fold"/>
</dbReference>
<name>A0A6C7EAJ1_ILUCY</name>
<dbReference type="KEGG" id="aym:YM304_30860"/>
<feature type="chain" id="PRO_5039057115" evidence="3">
    <location>
        <begin position="26"/>
        <end position="777"/>
    </location>
</feature>
<dbReference type="InterPro" id="IPR008979">
    <property type="entry name" value="Galactose-bd-like_sf"/>
</dbReference>
<sequence>MQRRVFGPFVAMALAVAACSSSGDGADQNDDAAVTTPTDAPTTDPATDPEPEPTTVDEPEPEPEPAVIELDVRAGVEQITLNGATPGTTIDVMAGDDTVASGAVDDFGTFIARGLDADLDHRLRTDDGVTEPIDVLARDEHPDPAFYAEQRLPAPGFGYLETRDGTLLSVNVVLPGPAEDGPYPTVVEYSGYSVSNPNGGGFKDLFPPLGYAYVAVNMRGSGCSGGSFRFFEYTQSTDGYDVIEAVAAQPWALNNRAGMVGISYPGISQLFVAQTQPPSLAAITPLSVLDDSYQGNLYPGGILNTGFAVEWTQDRLDDGRPAIDPSGELTDEGQGWVTDQILAGDEVCAANQSERLQNPDVVAEIMDTPYYTTELGDEIAPRTFVDQIEVPTFMSGAWQDEQTGGRFPTMIPEFTGTDQLYVSLLNGLHTESISPAVFPRLIEFLELYVAERTPDLTTTRLVAPILAEGIFGTSDFVLPTDRFAGMEYADALAAFEAEPSIEILFEQGASDGAPPLTPLARYTAGFDEWPIPGTVATPFHLGLDGNLLEQPETTDGSIEYLALPDGVPATFWDGNSSDLWRTDVVWDWQEPAPGTFADFVSAPLADTLVMIGSASADLWVSSNLGDTDLEVTLTEIRPDGNEVMVQSGWLRASHRALLDDESSELRPVRSYLEADLAPLPDPDGDDPAFSLARVEILPFAHTFRAGSQIQLMVDAPGGNRATWVFDTISGGERVEIGVGPDFPSRLVLPVVPGVDAPETYPACDSLKGQPCRPTGES</sequence>
<dbReference type="Pfam" id="PF08530">
    <property type="entry name" value="PepX_C"/>
    <property type="match status" value="1"/>
</dbReference>
<dbReference type="PROSITE" id="PS51257">
    <property type="entry name" value="PROKAR_LIPOPROTEIN"/>
    <property type="match status" value="1"/>
</dbReference>
<evidence type="ECO:0000256" key="2">
    <source>
        <dbReference type="SAM" id="MobiDB-lite"/>
    </source>
</evidence>
<keyword evidence="6" id="KW-1185">Reference proteome</keyword>
<evidence type="ECO:0000256" key="1">
    <source>
        <dbReference type="ARBA" id="ARBA00022801"/>
    </source>
</evidence>
<dbReference type="OrthoDB" id="5240615at2"/>
<feature type="region of interest" description="Disordered" evidence="2">
    <location>
        <begin position="21"/>
        <end position="62"/>
    </location>
</feature>
<dbReference type="AlphaFoldDB" id="A0A6C7EAJ1"/>
<keyword evidence="3" id="KW-0732">Signal</keyword>
<dbReference type="RefSeq" id="WP_015442647.1">
    <property type="nucleotide sequence ID" value="NC_020520.1"/>
</dbReference>
<dbReference type="Proteomes" id="UP000011863">
    <property type="component" value="Chromosome"/>
</dbReference>
<feature type="signal peptide" evidence="3">
    <location>
        <begin position="1"/>
        <end position="25"/>
    </location>
</feature>
<dbReference type="EMBL" id="AP012057">
    <property type="protein sequence ID" value="BAN03400.1"/>
    <property type="molecule type" value="Genomic_DNA"/>
</dbReference>
<evidence type="ECO:0000259" key="4">
    <source>
        <dbReference type="SMART" id="SM00939"/>
    </source>
</evidence>
<dbReference type="InterPro" id="IPR000383">
    <property type="entry name" value="Xaa-Pro-like_dom"/>
</dbReference>
<dbReference type="NCBIfam" id="TIGR00976">
    <property type="entry name" value="CocE_NonD"/>
    <property type="match status" value="1"/>
</dbReference>
<organism evidence="5 6">
    <name type="scientific">Ilumatobacter coccineus (strain NBRC 103263 / KCTC 29153 / YM16-304)</name>
    <dbReference type="NCBI Taxonomy" id="1313172"/>
    <lineage>
        <taxon>Bacteria</taxon>
        <taxon>Bacillati</taxon>
        <taxon>Actinomycetota</taxon>
        <taxon>Acidimicrobiia</taxon>
        <taxon>Acidimicrobiales</taxon>
        <taxon>Ilumatobacteraceae</taxon>
        <taxon>Ilumatobacter</taxon>
    </lineage>
</organism>